<keyword evidence="2" id="KW-1185">Reference proteome</keyword>
<sequence length="117" mass="13153">MFVVGCYISSVAVGKWAMLLRFNGTLLVWSVAGTCFQRACVEANGLNGAYKSVRDVRGNLISLNGFSGRICWISLQGYLDCGGWRWSSGWEFKVLANPIPLWLVKFFRLKHSVWCLP</sequence>
<organism evidence="1 2">
    <name type="scientific">Salvia divinorum</name>
    <name type="common">Maria pastora</name>
    <name type="synonym">Diviner's sage</name>
    <dbReference type="NCBI Taxonomy" id="28513"/>
    <lineage>
        <taxon>Eukaryota</taxon>
        <taxon>Viridiplantae</taxon>
        <taxon>Streptophyta</taxon>
        <taxon>Embryophyta</taxon>
        <taxon>Tracheophyta</taxon>
        <taxon>Spermatophyta</taxon>
        <taxon>Magnoliopsida</taxon>
        <taxon>eudicotyledons</taxon>
        <taxon>Gunneridae</taxon>
        <taxon>Pentapetalae</taxon>
        <taxon>asterids</taxon>
        <taxon>lamiids</taxon>
        <taxon>Lamiales</taxon>
        <taxon>Lamiaceae</taxon>
        <taxon>Nepetoideae</taxon>
        <taxon>Mentheae</taxon>
        <taxon>Salviinae</taxon>
        <taxon>Salvia</taxon>
        <taxon>Salvia subgen. Calosphace</taxon>
    </lineage>
</organism>
<reference evidence="1 2" key="1">
    <citation type="submission" date="2024-06" db="EMBL/GenBank/DDBJ databases">
        <title>A chromosome level genome sequence of Diviner's sage (Salvia divinorum).</title>
        <authorList>
            <person name="Ford S.A."/>
            <person name="Ro D.-K."/>
            <person name="Ness R.W."/>
            <person name="Phillips M.A."/>
        </authorList>
    </citation>
    <scope>NUCLEOTIDE SEQUENCE [LARGE SCALE GENOMIC DNA]</scope>
    <source>
        <strain evidence="1">SAF-2024a</strain>
        <tissue evidence="1">Leaf</tissue>
    </source>
</reference>
<dbReference type="EMBL" id="JBEAFC010000006">
    <property type="protein sequence ID" value="KAL1554692.1"/>
    <property type="molecule type" value="Genomic_DNA"/>
</dbReference>
<evidence type="ECO:0000313" key="2">
    <source>
        <dbReference type="Proteomes" id="UP001567538"/>
    </source>
</evidence>
<comment type="caution">
    <text evidence="1">The sequence shown here is derived from an EMBL/GenBank/DDBJ whole genome shotgun (WGS) entry which is preliminary data.</text>
</comment>
<dbReference type="AlphaFoldDB" id="A0ABD1HE33"/>
<gene>
    <name evidence="1" type="ORF">AAHA92_15229</name>
</gene>
<evidence type="ECO:0000313" key="1">
    <source>
        <dbReference type="EMBL" id="KAL1554692.1"/>
    </source>
</evidence>
<protein>
    <submittedName>
        <fullName evidence="1">Uncharacterized protein</fullName>
    </submittedName>
</protein>
<dbReference type="Proteomes" id="UP001567538">
    <property type="component" value="Unassembled WGS sequence"/>
</dbReference>
<accession>A0ABD1HE33</accession>
<proteinExistence type="predicted"/>
<name>A0ABD1HE33_SALDI</name>